<dbReference type="InterPro" id="IPR052158">
    <property type="entry name" value="INH-QAR"/>
</dbReference>
<dbReference type="STRING" id="1095629.A0A0C9Y4J4"/>
<feature type="domain" description="DJ-1/PfpI" evidence="1">
    <location>
        <begin position="53"/>
        <end position="159"/>
    </location>
</feature>
<dbReference type="AlphaFoldDB" id="A0A0C9Y4J4"/>
<dbReference type="Proteomes" id="UP000054477">
    <property type="component" value="Unassembled WGS sequence"/>
</dbReference>
<dbReference type="SUPFAM" id="SSF52317">
    <property type="entry name" value="Class I glutamine amidotransferase-like"/>
    <property type="match status" value="1"/>
</dbReference>
<accession>A0A0C9Y4J4</accession>
<dbReference type="OrthoDB" id="543156at2759"/>
<dbReference type="EMBL" id="KN838564">
    <property type="protein sequence ID" value="KIK04997.1"/>
    <property type="molecule type" value="Genomic_DNA"/>
</dbReference>
<dbReference type="PANTHER" id="PTHR43130:SF15">
    <property type="entry name" value="THIJ_PFPI FAMILY PROTEIN (AFU_ORTHOLOGUE AFUA_5G14240)"/>
    <property type="match status" value="1"/>
</dbReference>
<dbReference type="InterPro" id="IPR002818">
    <property type="entry name" value="DJ-1/PfpI"/>
</dbReference>
<dbReference type="InterPro" id="IPR029062">
    <property type="entry name" value="Class_I_gatase-like"/>
</dbReference>
<dbReference type="HOGENOM" id="CLU_000445_44_8_1"/>
<reference evidence="3" key="2">
    <citation type="submission" date="2015-01" db="EMBL/GenBank/DDBJ databases">
        <title>Evolutionary Origins and Diversification of the Mycorrhizal Mutualists.</title>
        <authorList>
            <consortium name="DOE Joint Genome Institute"/>
            <consortium name="Mycorrhizal Genomics Consortium"/>
            <person name="Kohler A."/>
            <person name="Kuo A."/>
            <person name="Nagy L.G."/>
            <person name="Floudas D."/>
            <person name="Copeland A."/>
            <person name="Barry K.W."/>
            <person name="Cichocki N."/>
            <person name="Veneault-Fourrey C."/>
            <person name="LaButti K."/>
            <person name="Lindquist E.A."/>
            <person name="Lipzen A."/>
            <person name="Lundell T."/>
            <person name="Morin E."/>
            <person name="Murat C."/>
            <person name="Riley R."/>
            <person name="Ohm R."/>
            <person name="Sun H."/>
            <person name="Tunlid A."/>
            <person name="Henrissat B."/>
            <person name="Grigoriev I.V."/>
            <person name="Hibbett D.S."/>
            <person name="Martin F."/>
        </authorList>
    </citation>
    <scope>NUCLEOTIDE SEQUENCE [LARGE SCALE GENOMIC DNA]</scope>
    <source>
        <strain evidence="3">LaAM-08-1</strain>
    </source>
</reference>
<dbReference type="Pfam" id="PF01965">
    <property type="entry name" value="DJ-1_PfpI"/>
    <property type="match status" value="1"/>
</dbReference>
<name>A0A0C9Y4J4_9AGAR</name>
<proteinExistence type="predicted"/>
<evidence type="ECO:0000313" key="2">
    <source>
        <dbReference type="EMBL" id="KIK04997.1"/>
    </source>
</evidence>
<keyword evidence="3" id="KW-1185">Reference proteome</keyword>
<dbReference type="PANTHER" id="PTHR43130">
    <property type="entry name" value="ARAC-FAMILY TRANSCRIPTIONAL REGULATOR"/>
    <property type="match status" value="1"/>
</dbReference>
<sequence length="200" mass="21487">MITPPNLRIAVLLLPDHQNLDVVGTTDYLNNHSQAYLAKIPTLPTHTFATCPPVDCILVPGIDPLSSVSEGCAEFVKKGWADPKVLFLAVCTGSLVLAQIGVLDGYHVASNKIALKMVVDAGKLNKAVHWVGDARWVKDGRVWSAAGVTAGIDLAAEFARTFFDLEVVEFAKVISEEVVHSDRPDPYGWVLEGVDLGAGK</sequence>
<reference evidence="2 3" key="1">
    <citation type="submission" date="2014-04" db="EMBL/GenBank/DDBJ databases">
        <authorList>
            <consortium name="DOE Joint Genome Institute"/>
            <person name="Kuo A."/>
            <person name="Kohler A."/>
            <person name="Nagy L.G."/>
            <person name="Floudas D."/>
            <person name="Copeland A."/>
            <person name="Barry K.W."/>
            <person name="Cichocki N."/>
            <person name="Veneault-Fourrey C."/>
            <person name="LaButti K."/>
            <person name="Lindquist E.A."/>
            <person name="Lipzen A."/>
            <person name="Lundell T."/>
            <person name="Morin E."/>
            <person name="Murat C."/>
            <person name="Sun H."/>
            <person name="Tunlid A."/>
            <person name="Henrissat B."/>
            <person name="Grigoriev I.V."/>
            <person name="Hibbett D.S."/>
            <person name="Martin F."/>
            <person name="Nordberg H.P."/>
            <person name="Cantor M.N."/>
            <person name="Hua S.X."/>
        </authorList>
    </citation>
    <scope>NUCLEOTIDE SEQUENCE [LARGE SCALE GENOMIC DNA]</scope>
    <source>
        <strain evidence="2 3">LaAM-08-1</strain>
    </source>
</reference>
<organism evidence="2 3">
    <name type="scientific">Laccaria amethystina LaAM-08-1</name>
    <dbReference type="NCBI Taxonomy" id="1095629"/>
    <lineage>
        <taxon>Eukaryota</taxon>
        <taxon>Fungi</taxon>
        <taxon>Dikarya</taxon>
        <taxon>Basidiomycota</taxon>
        <taxon>Agaricomycotina</taxon>
        <taxon>Agaricomycetes</taxon>
        <taxon>Agaricomycetidae</taxon>
        <taxon>Agaricales</taxon>
        <taxon>Agaricineae</taxon>
        <taxon>Hydnangiaceae</taxon>
        <taxon>Laccaria</taxon>
    </lineage>
</organism>
<protein>
    <recommendedName>
        <fullName evidence="1">DJ-1/PfpI domain-containing protein</fullName>
    </recommendedName>
</protein>
<evidence type="ECO:0000259" key="1">
    <source>
        <dbReference type="Pfam" id="PF01965"/>
    </source>
</evidence>
<gene>
    <name evidence="2" type="ORF">K443DRAFT_675468</name>
</gene>
<dbReference type="Gene3D" id="3.40.50.880">
    <property type="match status" value="1"/>
</dbReference>
<evidence type="ECO:0000313" key="3">
    <source>
        <dbReference type="Proteomes" id="UP000054477"/>
    </source>
</evidence>